<dbReference type="Proteomes" id="UP001501218">
    <property type="component" value="Unassembled WGS sequence"/>
</dbReference>
<evidence type="ECO:0000313" key="2">
    <source>
        <dbReference type="EMBL" id="GAA2336361.1"/>
    </source>
</evidence>
<name>A0ABN3FS07_9PSEU</name>
<protein>
    <submittedName>
        <fullName evidence="2">Uncharacterized protein</fullName>
    </submittedName>
</protein>
<evidence type="ECO:0000256" key="1">
    <source>
        <dbReference type="SAM" id="MobiDB-lite"/>
    </source>
</evidence>
<dbReference type="EMBL" id="BAAARA010000002">
    <property type="protein sequence ID" value="GAA2336361.1"/>
    <property type="molecule type" value="Genomic_DNA"/>
</dbReference>
<accession>A0ABN3FS07</accession>
<organism evidence="2 3">
    <name type="scientific">Saccharopolyspora halophila</name>
    <dbReference type="NCBI Taxonomy" id="405551"/>
    <lineage>
        <taxon>Bacteria</taxon>
        <taxon>Bacillati</taxon>
        <taxon>Actinomycetota</taxon>
        <taxon>Actinomycetes</taxon>
        <taxon>Pseudonocardiales</taxon>
        <taxon>Pseudonocardiaceae</taxon>
        <taxon>Saccharopolyspora</taxon>
    </lineage>
</organism>
<comment type="caution">
    <text evidence="2">The sequence shown here is derived from an EMBL/GenBank/DDBJ whole genome shotgun (WGS) entry which is preliminary data.</text>
</comment>
<sequence length="60" mass="6418">MREADLTNKGLAKRMTDLSNIDGGDPIAPRPRRWRGPAHTAGPGTSRAFSRVGSVTIEDG</sequence>
<feature type="region of interest" description="Disordered" evidence="1">
    <location>
        <begin position="1"/>
        <end position="60"/>
    </location>
</feature>
<gene>
    <name evidence="2" type="ORF">GCM10009854_10370</name>
</gene>
<proteinExistence type="predicted"/>
<reference evidence="2 3" key="1">
    <citation type="journal article" date="2019" name="Int. J. Syst. Evol. Microbiol.">
        <title>The Global Catalogue of Microorganisms (GCM) 10K type strain sequencing project: providing services to taxonomists for standard genome sequencing and annotation.</title>
        <authorList>
            <consortium name="The Broad Institute Genomics Platform"/>
            <consortium name="The Broad Institute Genome Sequencing Center for Infectious Disease"/>
            <person name="Wu L."/>
            <person name="Ma J."/>
        </authorList>
    </citation>
    <scope>NUCLEOTIDE SEQUENCE [LARGE SCALE GENOMIC DNA]</scope>
    <source>
        <strain evidence="2 3">JCM 16221</strain>
    </source>
</reference>
<evidence type="ECO:0000313" key="3">
    <source>
        <dbReference type="Proteomes" id="UP001501218"/>
    </source>
</evidence>
<keyword evidence="3" id="KW-1185">Reference proteome</keyword>